<dbReference type="InterPro" id="IPR041371">
    <property type="entry name" value="GH92_N"/>
</dbReference>
<dbReference type="InterPro" id="IPR008928">
    <property type="entry name" value="6-hairpin_glycosidase_sf"/>
</dbReference>
<keyword evidence="4" id="KW-0378">Hydrolase</keyword>
<dbReference type="Gene3D" id="2.60.120.260">
    <property type="entry name" value="Galactose-binding domain-like"/>
    <property type="match status" value="1"/>
</dbReference>
<keyword evidence="4" id="KW-0326">Glycosidase</keyword>
<reference evidence="4" key="1">
    <citation type="journal article" date="2021" name="PeerJ">
        <title>Extensive microbial diversity within the chicken gut microbiome revealed by metagenomics and culture.</title>
        <authorList>
            <person name="Gilroy R."/>
            <person name="Ravi A."/>
            <person name="Getino M."/>
            <person name="Pursley I."/>
            <person name="Horton D.L."/>
            <person name="Alikhan N.F."/>
            <person name="Baker D."/>
            <person name="Gharbi K."/>
            <person name="Hall N."/>
            <person name="Watson M."/>
            <person name="Adriaenssens E.M."/>
            <person name="Foster-Nyarko E."/>
            <person name="Jarju S."/>
            <person name="Secka A."/>
            <person name="Antonio M."/>
            <person name="Oren A."/>
            <person name="Chaudhuri R.R."/>
            <person name="La Ragione R."/>
            <person name="Hildebrand F."/>
            <person name="Pallen M.J."/>
        </authorList>
    </citation>
    <scope>NUCLEOTIDE SEQUENCE</scope>
    <source>
        <strain evidence="4">ChiGjej5B5-22894</strain>
    </source>
</reference>
<dbReference type="InterPro" id="IPR012939">
    <property type="entry name" value="Glyco_hydro_92"/>
</dbReference>
<dbReference type="Pfam" id="PF17678">
    <property type="entry name" value="Glyco_hydro_92N"/>
    <property type="match status" value="1"/>
</dbReference>
<feature type="region of interest" description="Disordered" evidence="1">
    <location>
        <begin position="1"/>
        <end position="20"/>
    </location>
</feature>
<dbReference type="PANTHER" id="PTHR12143:SF43">
    <property type="entry name" value="PUTATIVE-RELATED"/>
    <property type="match status" value="1"/>
</dbReference>
<dbReference type="PANTHER" id="PTHR12143">
    <property type="entry name" value="PEPTIDE N-GLYCANASE PNGASE -RELATED"/>
    <property type="match status" value="1"/>
</dbReference>
<gene>
    <name evidence="4" type="ORF">K8V81_09800</name>
</gene>
<dbReference type="AlphaFoldDB" id="A0A921SXM6"/>
<dbReference type="NCBIfam" id="TIGR01180">
    <property type="entry name" value="aman2_put"/>
    <property type="match status" value="1"/>
</dbReference>
<proteinExistence type="predicted"/>
<dbReference type="SUPFAM" id="SSF48208">
    <property type="entry name" value="Six-hairpin glycosidases"/>
    <property type="match status" value="1"/>
</dbReference>
<feature type="domain" description="Glycosyl hydrolase family 92 N-terminal" evidence="3">
    <location>
        <begin position="195"/>
        <end position="423"/>
    </location>
</feature>
<feature type="domain" description="Glycosyl hydrolase family 92" evidence="2">
    <location>
        <begin position="430"/>
        <end position="930"/>
    </location>
</feature>
<feature type="region of interest" description="Disordered" evidence="1">
    <location>
        <begin position="492"/>
        <end position="514"/>
    </location>
</feature>
<dbReference type="GO" id="GO:0005975">
    <property type="term" value="P:carbohydrate metabolic process"/>
    <property type="evidence" value="ECO:0007669"/>
    <property type="project" value="InterPro"/>
</dbReference>
<dbReference type="Gene3D" id="3.30.2080.10">
    <property type="entry name" value="GH92 mannosidase domain"/>
    <property type="match status" value="1"/>
</dbReference>
<evidence type="ECO:0000313" key="5">
    <source>
        <dbReference type="Proteomes" id="UP000742460"/>
    </source>
</evidence>
<dbReference type="InterPro" id="IPR014718">
    <property type="entry name" value="GH-type_carb-bd"/>
</dbReference>
<sequence>MIVTADQGPMGSPTSRDGSGFLAPGALRVTGHGGEAAEAPVPVLDGLEELRGRTIAAGDVLRWYVHPELDEAQTWAATHIALDLELDDGSRLSQAAPRDQYGTEATARGLGEGRILYADQWNDVQVDLSALAGRTITEVLAVLDAPGDPEADLLDAADGPEGWTQVEPEPLTAWVDGPYLAARPADPPLEDSVAWVDTRRGTNASGDFSRGNTLPLTALPNGFALFTPATDARTRRWVYEHHRANGPDNRPRLQAMALSHQPSPWMGDRHQLMMMPLLGTAPDASPSARARAFDHAAETARPDLYEVALDGGIALRLAPTDHGAICEIDLPAEPEVVHLLLEGVDEHSRIDAAGSVFDGRLHGWVDSSPAQGHSQTEGATRMYLLGQVEPSPVAVEHARGESTGSVLTFAPGTRRVTLRLATSFLGLEQSRRTFAQELAERSFEEIRSAAHAAWAERLGVIEAPDATPAQRRTLYGNLYRLNLYPSSHWENAGTAERPEPVHASPVLPTKGHATATRTNAQVVPGKMYVNHGFWDTYRTCWPAYALLYPQLAAELADGFVQQYREGGWIARWSAPGWADCMTGTSSDIAFADLQVKGVPLPDPLSAYESGLRNATVAPPSAQVGRKGNEKAVFTGYVDTDTAESVSWALEAHINDAGLAAQAELLARRAEEEGDPAAVRLREEAHYLRARSLNYPLLFDPAIEFFQGRRADGAFAQAPGEYDPRTWGGDYTETDGWNFAFHVPHDGEGLAALYGGREMLRGRLEEFFDTPERADRPGSYGGVIHEMVEARAVRMGQFGMSNQPSHHIPFLFHHVGAPEEASRIVREVHRRLFVGEQIGQGYPGDEDNGEMSAWWLLTALGLYPLQLGTGRYHLVAPLFPRATVRPLGGEPFSITTESEDPQHHCIVSMTVDGREHRDSWIDHDRLRGRLHLHLAAEPEGWGRIPPSLSAPGERPQPLRDLFAADPSDPLRDDDARTERAFDGASAVITLPELGEPLQARFLTLTSSAQTGGDPIAWRLEGSDDGRSWVTLDARSGQSFPWRRQTRPFEIASPRPCTHHRLVVTTSQGPLRLAEVELLA</sequence>
<dbReference type="Pfam" id="PF07971">
    <property type="entry name" value="Glyco_hydro_92"/>
    <property type="match status" value="1"/>
</dbReference>
<comment type="caution">
    <text evidence="4">The sequence shown here is derived from an EMBL/GenBank/DDBJ whole genome shotgun (WGS) entry which is preliminary data.</text>
</comment>
<dbReference type="GO" id="GO:0016798">
    <property type="term" value="F:hydrolase activity, acting on glycosyl bonds"/>
    <property type="evidence" value="ECO:0007669"/>
    <property type="project" value="UniProtKB-KW"/>
</dbReference>
<name>A0A921SXM6_9MICO</name>
<dbReference type="GO" id="GO:0030246">
    <property type="term" value="F:carbohydrate binding"/>
    <property type="evidence" value="ECO:0007669"/>
    <property type="project" value="InterPro"/>
</dbReference>
<dbReference type="GO" id="GO:0000224">
    <property type="term" value="F:peptide-N4-(N-acetyl-beta-glucosaminyl)asparagine amidase activity"/>
    <property type="evidence" value="ECO:0007669"/>
    <property type="project" value="TreeGrafter"/>
</dbReference>
<dbReference type="GO" id="GO:0006516">
    <property type="term" value="P:glycoprotein catabolic process"/>
    <property type="evidence" value="ECO:0007669"/>
    <property type="project" value="TreeGrafter"/>
</dbReference>
<reference evidence="4" key="2">
    <citation type="submission" date="2021-09" db="EMBL/GenBank/DDBJ databases">
        <authorList>
            <person name="Gilroy R."/>
        </authorList>
    </citation>
    <scope>NUCLEOTIDE SEQUENCE</scope>
    <source>
        <strain evidence="4">ChiGjej5B5-22894</strain>
    </source>
</reference>
<evidence type="ECO:0000259" key="3">
    <source>
        <dbReference type="Pfam" id="PF17678"/>
    </source>
</evidence>
<protein>
    <submittedName>
        <fullName evidence="4">GH92 family glycosyl hydrolase</fullName>
        <ecNumber evidence="4">3.2.1.-</ecNumber>
    </submittedName>
</protein>
<evidence type="ECO:0000313" key="4">
    <source>
        <dbReference type="EMBL" id="HJG92001.1"/>
    </source>
</evidence>
<evidence type="ECO:0000256" key="1">
    <source>
        <dbReference type="SAM" id="MobiDB-lite"/>
    </source>
</evidence>
<dbReference type="GO" id="GO:0005829">
    <property type="term" value="C:cytosol"/>
    <property type="evidence" value="ECO:0007669"/>
    <property type="project" value="TreeGrafter"/>
</dbReference>
<dbReference type="InterPro" id="IPR050883">
    <property type="entry name" value="PNGase"/>
</dbReference>
<dbReference type="Proteomes" id="UP000742460">
    <property type="component" value="Unassembled WGS sequence"/>
</dbReference>
<evidence type="ECO:0000259" key="2">
    <source>
        <dbReference type="Pfam" id="PF07971"/>
    </source>
</evidence>
<dbReference type="EMBL" id="DYUE01000226">
    <property type="protein sequence ID" value="HJG92001.1"/>
    <property type="molecule type" value="Genomic_DNA"/>
</dbReference>
<dbReference type="Gene3D" id="1.20.1610.10">
    <property type="entry name" value="alpha-1,2-mannosidases domains"/>
    <property type="match status" value="1"/>
</dbReference>
<dbReference type="EC" id="3.2.1.-" evidence="4"/>
<dbReference type="Gene3D" id="2.70.98.10">
    <property type="match status" value="1"/>
</dbReference>
<organism evidence="4 5">
    <name type="scientific">Brachybacterium massiliense</name>
    <dbReference type="NCBI Taxonomy" id="1755098"/>
    <lineage>
        <taxon>Bacteria</taxon>
        <taxon>Bacillati</taxon>
        <taxon>Actinomycetota</taxon>
        <taxon>Actinomycetes</taxon>
        <taxon>Micrococcales</taxon>
        <taxon>Dermabacteraceae</taxon>
        <taxon>Brachybacterium</taxon>
    </lineage>
</organism>
<dbReference type="Gene3D" id="1.20.1050.60">
    <property type="entry name" value="alpha-1,2-mannosidase"/>
    <property type="match status" value="1"/>
</dbReference>
<accession>A0A921SXM6</accession>
<dbReference type="InterPro" id="IPR005887">
    <property type="entry name" value="GH92_a_mannosidase_put"/>
</dbReference>